<evidence type="ECO:0000259" key="4">
    <source>
        <dbReference type="PROSITE" id="PS50102"/>
    </source>
</evidence>
<evidence type="ECO:0000256" key="1">
    <source>
        <dbReference type="ARBA" id="ARBA00022884"/>
    </source>
</evidence>
<dbReference type="EMBL" id="LFYR01002109">
    <property type="protein sequence ID" value="KMZ57106.1"/>
    <property type="molecule type" value="Genomic_DNA"/>
</dbReference>
<dbReference type="SMART" id="SM00360">
    <property type="entry name" value="RRM"/>
    <property type="match status" value="3"/>
</dbReference>
<comment type="caution">
    <text evidence="5">The sequence shown here is derived from an EMBL/GenBank/DDBJ whole genome shotgun (WGS) entry which is preliminary data.</text>
</comment>
<feature type="domain" description="RRM" evidence="4">
    <location>
        <begin position="273"/>
        <end position="346"/>
    </location>
</feature>
<dbReference type="Gene3D" id="3.30.70.330">
    <property type="match status" value="2"/>
</dbReference>
<keyword evidence="6" id="KW-1185">Reference proteome</keyword>
<sequence>MPSEEVIDQRRFSSLYVPTVSSSFFSEEIRYPAQRQVGFWKSELESDNHNNIGKPGIHGLDQHAMFLHPRSLNVNGNKIDKNEIPYESESSLCSSSMSGIQNKNLVYSNLEKDETFESMKEMEAHTIGNLLPDEDGLFSRVINEVEVDHISLRNNSNADDLFYIGGGMEYENNGVPNIGEFIYSTNPSRTLFVNYIENLDDADLRALFEKYGDIHMLYTSCKYHGFVIIHYYDLRSAINIMREHQSKLLIHRKLDMHFVVSKKNLSDRNINKETLTVSGLDSSFSKDCLKEIFSVYGEIKEIHEITQNCQFKFIEFYDTRASEAALHALNGIFISGKRIQLYFSHGLGSGLMDQMPYEMEQEEATLCHKKGSPQNCSPSLCYGIPFEADGFNNSAIQGKYSVSQESSFSFLHLTSPVTVESVKRNYNQPKIDDLNKSLGELNIGLQQMPTFQPHHSSNTMHIPGVNSARFQSFVNNEDGKLKFELRTVFGASENSNYLPIDHQYIWNKPSSHDHHSSGSLMWLNSPPSTSNTITHPPQLHGISSAHSNILNGVLPLHHHHVGSAPTYNLSILDKHHVYNEDWTNRTIFQPGSLGTTGFSSSSMQHPLEYISSNMITQVGRQCNVTSISSSSVGLSSHQPKYRRFHGGRNSMIPIPTVIDSIVDRTRSQKKYTSSNQTINKKRYGLDIDRIIHGEDSRTTLMIKNIPNKYTSKMLLATIDENHHGTYDFIYLPIDFKNKCNVGYAFINLIDPQHIIPFHKSFNGKKWEKFNSEKVALLAYARIQGKTALIAHFQNSSLLNEDKRCRPILFHSDGPNAGDQEPFPLGMAIRTRRGRNQNSEDIHHGSPLNSTSSR</sequence>
<gene>
    <name evidence="5" type="ORF">ZOSMA_89G00590</name>
</gene>
<dbReference type="OMA" id="DKWCRPM"/>
<dbReference type="PANTHER" id="PTHR23189">
    <property type="entry name" value="RNA RECOGNITION MOTIF-CONTAINING"/>
    <property type="match status" value="1"/>
</dbReference>
<dbReference type="CDD" id="cd12276">
    <property type="entry name" value="RRM2_MEI2_EAR1_like"/>
    <property type="match status" value="1"/>
</dbReference>
<evidence type="ECO:0000313" key="6">
    <source>
        <dbReference type="Proteomes" id="UP000036987"/>
    </source>
</evidence>
<dbReference type="Pfam" id="PF04059">
    <property type="entry name" value="RRM_2"/>
    <property type="match status" value="1"/>
</dbReference>
<feature type="region of interest" description="Disordered" evidence="3">
    <location>
        <begin position="832"/>
        <end position="853"/>
    </location>
</feature>
<feature type="domain" description="RRM" evidence="4">
    <location>
        <begin position="189"/>
        <end position="261"/>
    </location>
</feature>
<dbReference type="OrthoDB" id="417481at2759"/>
<dbReference type="InterPro" id="IPR035979">
    <property type="entry name" value="RBD_domain_sf"/>
</dbReference>
<keyword evidence="1 2" id="KW-0694">RNA-binding</keyword>
<name>A0A0K9NK31_ZOSMR</name>
<dbReference type="SUPFAM" id="SSF54928">
    <property type="entry name" value="RNA-binding domain, RBD"/>
    <property type="match status" value="2"/>
</dbReference>
<dbReference type="PROSITE" id="PS50102">
    <property type="entry name" value="RRM"/>
    <property type="match status" value="2"/>
</dbReference>
<dbReference type="InterPro" id="IPR012677">
    <property type="entry name" value="Nucleotide-bd_a/b_plait_sf"/>
</dbReference>
<evidence type="ECO:0000256" key="2">
    <source>
        <dbReference type="PROSITE-ProRule" id="PRU00176"/>
    </source>
</evidence>
<evidence type="ECO:0000313" key="5">
    <source>
        <dbReference type="EMBL" id="KMZ57106.1"/>
    </source>
</evidence>
<dbReference type="InterPro" id="IPR034454">
    <property type="entry name" value="MEI2-like_RRM3"/>
</dbReference>
<dbReference type="Pfam" id="PF00076">
    <property type="entry name" value="RRM_1"/>
    <property type="match status" value="1"/>
</dbReference>
<accession>A0A0K9NK31</accession>
<dbReference type="GO" id="GO:0003723">
    <property type="term" value="F:RNA binding"/>
    <property type="evidence" value="ECO:0000318"/>
    <property type="project" value="GO_Central"/>
</dbReference>
<dbReference type="GO" id="GO:0045836">
    <property type="term" value="P:positive regulation of meiotic nuclear division"/>
    <property type="evidence" value="ECO:0000318"/>
    <property type="project" value="GO_Central"/>
</dbReference>
<dbReference type="AlphaFoldDB" id="A0A0K9NK31"/>
<protein>
    <submittedName>
        <fullName evidence="5">Protein MEI2-like 4</fullName>
    </submittedName>
</protein>
<proteinExistence type="predicted"/>
<evidence type="ECO:0000256" key="3">
    <source>
        <dbReference type="SAM" id="MobiDB-lite"/>
    </source>
</evidence>
<reference evidence="6" key="1">
    <citation type="journal article" date="2016" name="Nature">
        <title>The genome of the seagrass Zostera marina reveals angiosperm adaptation to the sea.</title>
        <authorList>
            <person name="Olsen J.L."/>
            <person name="Rouze P."/>
            <person name="Verhelst B."/>
            <person name="Lin Y.-C."/>
            <person name="Bayer T."/>
            <person name="Collen J."/>
            <person name="Dattolo E."/>
            <person name="De Paoli E."/>
            <person name="Dittami S."/>
            <person name="Maumus F."/>
            <person name="Michel G."/>
            <person name="Kersting A."/>
            <person name="Lauritano C."/>
            <person name="Lohaus R."/>
            <person name="Toepel M."/>
            <person name="Tonon T."/>
            <person name="Vanneste K."/>
            <person name="Amirebrahimi M."/>
            <person name="Brakel J."/>
            <person name="Bostroem C."/>
            <person name="Chovatia M."/>
            <person name="Grimwood J."/>
            <person name="Jenkins J.W."/>
            <person name="Jueterbock A."/>
            <person name="Mraz A."/>
            <person name="Stam W.T."/>
            <person name="Tice H."/>
            <person name="Bornberg-Bauer E."/>
            <person name="Green P.J."/>
            <person name="Pearson G.A."/>
            <person name="Procaccini G."/>
            <person name="Duarte C.M."/>
            <person name="Schmutz J."/>
            <person name="Reusch T.B.H."/>
            <person name="Van de Peer Y."/>
        </authorList>
    </citation>
    <scope>NUCLEOTIDE SEQUENCE [LARGE SCALE GENOMIC DNA]</scope>
    <source>
        <strain evidence="6">cv. Finnish</strain>
    </source>
</reference>
<organism evidence="5 6">
    <name type="scientific">Zostera marina</name>
    <name type="common">Eelgrass</name>
    <dbReference type="NCBI Taxonomy" id="29655"/>
    <lineage>
        <taxon>Eukaryota</taxon>
        <taxon>Viridiplantae</taxon>
        <taxon>Streptophyta</taxon>
        <taxon>Embryophyta</taxon>
        <taxon>Tracheophyta</taxon>
        <taxon>Spermatophyta</taxon>
        <taxon>Magnoliopsida</taxon>
        <taxon>Liliopsida</taxon>
        <taxon>Zosteraceae</taxon>
        <taxon>Zostera</taxon>
    </lineage>
</organism>
<dbReference type="Proteomes" id="UP000036987">
    <property type="component" value="Unassembled WGS sequence"/>
</dbReference>
<dbReference type="CDD" id="cd12531">
    <property type="entry name" value="RRM3_MEI2_like"/>
    <property type="match status" value="1"/>
</dbReference>
<dbReference type="InterPro" id="IPR000504">
    <property type="entry name" value="RRM_dom"/>
</dbReference>
<dbReference type="InterPro" id="IPR007201">
    <property type="entry name" value="Mei2-like_Rrm_C"/>
</dbReference>